<dbReference type="Pfam" id="PF03129">
    <property type="entry name" value="HGTP_anticodon"/>
    <property type="match status" value="1"/>
</dbReference>
<dbReference type="InterPro" id="IPR045864">
    <property type="entry name" value="aa-tRNA-synth_II/BPL/LPL"/>
</dbReference>
<name>A0A3S8UVV8_9FLOR</name>
<dbReference type="HAMAP" id="MF_00127">
    <property type="entry name" value="His_tRNA_synth"/>
    <property type="match status" value="1"/>
</dbReference>
<dbReference type="SUPFAM" id="SSF52954">
    <property type="entry name" value="Class II aaRS ABD-related"/>
    <property type="match status" value="1"/>
</dbReference>
<feature type="domain" description="Aminoacyl-transfer RNA synthetases class-II family profile" evidence="7">
    <location>
        <begin position="1"/>
        <end position="309"/>
    </location>
</feature>
<dbReference type="InterPro" id="IPR004516">
    <property type="entry name" value="HisRS/HisZ"/>
</dbReference>
<dbReference type="Gene3D" id="3.30.930.10">
    <property type="entry name" value="Bira Bifunctional Protein, Domain 2"/>
    <property type="match status" value="1"/>
</dbReference>
<proteinExistence type="inferred from homology"/>
<dbReference type="PROSITE" id="PS50862">
    <property type="entry name" value="AA_TRNA_LIGASE_II"/>
    <property type="match status" value="1"/>
</dbReference>
<feature type="binding site" evidence="6">
    <location>
        <begin position="79"/>
        <end position="81"/>
    </location>
    <ligand>
        <name>L-histidine</name>
        <dbReference type="ChEBI" id="CHEBI:57595"/>
    </ligand>
</feature>
<dbReference type="NCBIfam" id="TIGR00442">
    <property type="entry name" value="hisS"/>
    <property type="match status" value="1"/>
</dbReference>
<evidence type="ECO:0000313" key="8">
    <source>
        <dbReference type="EMBL" id="AZL87977.1"/>
    </source>
</evidence>
<feature type="binding site" evidence="6">
    <location>
        <position position="124"/>
    </location>
    <ligand>
        <name>L-histidine</name>
        <dbReference type="ChEBI" id="CHEBI:57595"/>
    </ligand>
</feature>
<geneLocation type="plastid" evidence="8"/>
<dbReference type="InterPro" id="IPR015807">
    <property type="entry name" value="His-tRNA-ligase"/>
</dbReference>
<dbReference type="CDD" id="cd00773">
    <property type="entry name" value="HisRS-like_core"/>
    <property type="match status" value="1"/>
</dbReference>
<evidence type="ECO:0000256" key="5">
    <source>
        <dbReference type="ARBA" id="ARBA00047639"/>
    </source>
</evidence>
<evidence type="ECO:0000256" key="3">
    <source>
        <dbReference type="ARBA" id="ARBA00022741"/>
    </source>
</evidence>
<organism evidence="8">
    <name type="scientific">Leachiella pacifica</name>
    <dbReference type="NCBI Taxonomy" id="282357"/>
    <lineage>
        <taxon>Eukaryota</taxon>
        <taxon>Rhodophyta</taxon>
        <taxon>Florideophyceae</taxon>
        <taxon>Rhodymeniophycidae</taxon>
        <taxon>Gigartinales</taxon>
        <taxon>Choreocolacaceae</taxon>
        <taxon>Leachiella</taxon>
    </lineage>
</organism>
<dbReference type="InterPro" id="IPR036621">
    <property type="entry name" value="Anticodon-bd_dom_sf"/>
</dbReference>
<gene>
    <name evidence="8" type="primary">his</name>
</gene>
<keyword evidence="8" id="KW-0934">Plastid</keyword>
<dbReference type="InterPro" id="IPR006195">
    <property type="entry name" value="aa-tRNA-synth_II"/>
</dbReference>
<comment type="catalytic activity">
    <reaction evidence="5">
        <text>tRNA(His) + L-histidine + ATP = L-histidyl-tRNA(His) + AMP + diphosphate + H(+)</text>
        <dbReference type="Rhea" id="RHEA:17313"/>
        <dbReference type="Rhea" id="RHEA-COMP:9665"/>
        <dbReference type="Rhea" id="RHEA-COMP:9689"/>
        <dbReference type="ChEBI" id="CHEBI:15378"/>
        <dbReference type="ChEBI" id="CHEBI:30616"/>
        <dbReference type="ChEBI" id="CHEBI:33019"/>
        <dbReference type="ChEBI" id="CHEBI:57595"/>
        <dbReference type="ChEBI" id="CHEBI:78442"/>
        <dbReference type="ChEBI" id="CHEBI:78527"/>
        <dbReference type="ChEBI" id="CHEBI:456215"/>
        <dbReference type="EC" id="6.1.1.21"/>
    </reaction>
</comment>
<dbReference type="InterPro" id="IPR041715">
    <property type="entry name" value="HisRS-like_core"/>
</dbReference>
<dbReference type="Pfam" id="PF13393">
    <property type="entry name" value="tRNA-synt_His"/>
    <property type="match status" value="1"/>
</dbReference>
<dbReference type="GO" id="GO:0005524">
    <property type="term" value="F:ATP binding"/>
    <property type="evidence" value="ECO:0007669"/>
    <property type="project" value="InterPro"/>
</dbReference>
<evidence type="ECO:0000256" key="6">
    <source>
        <dbReference type="PIRSR" id="PIRSR001549-1"/>
    </source>
</evidence>
<evidence type="ECO:0000259" key="7">
    <source>
        <dbReference type="PROSITE" id="PS50862"/>
    </source>
</evidence>
<reference evidence="8" key="1">
    <citation type="journal article" date="2018" name="J. Phycol.">
        <title>Molecular phylogenetics supports a clade of red algal parasites retaining native plastids: taxonomy and terminology revised.</title>
        <authorList>
            <person name="Salomaki E.D."/>
            <person name="Lane C.E."/>
        </authorList>
    </citation>
    <scope>NUCLEOTIDE SEQUENCE</scope>
</reference>
<dbReference type="SUPFAM" id="SSF55681">
    <property type="entry name" value="Class II aaRS and biotin synthetases"/>
    <property type="match status" value="1"/>
</dbReference>
<evidence type="ECO:0000256" key="4">
    <source>
        <dbReference type="ARBA" id="ARBA00030619"/>
    </source>
</evidence>
<dbReference type="PANTHER" id="PTHR43707">
    <property type="entry name" value="HISTIDYL-TRNA SYNTHETASE"/>
    <property type="match status" value="1"/>
</dbReference>
<feature type="binding site" evidence="6">
    <location>
        <begin position="259"/>
        <end position="260"/>
    </location>
    <ligand>
        <name>L-histidine</name>
        <dbReference type="ChEBI" id="CHEBI:57595"/>
    </ligand>
</feature>
<sequence length="420" mass="49663">MQPLRGTKDILPTEIQFWQKIRIIANKLFNLYSYKEIQTPILESAELFYKSIGDSTDIVYKEMYSFNDQGKRLITLRPEGTASIARAFISNKLYLKKHIHRLWYIGPMFRYERPQKGRQRQFHQLGIECMGSAFPIAEIEVIELALKILNLFHCTQYNLEINSIGNLKERSLYQAALVSYFNVYENDLDEDSLRKLKVNPLRLLDSKNKKIQEMLIKAPNLNDYLEKLSIAHFDEICQNLTFLNIPYIFNKNLVRGLDYYNYTAFEIKTKICSSQNTICGGGRYDKLITNLGGPNTPSVGWAIGVERLISIARKYLEKRNIYNRIYIIIQKYNNYCVVWDILNILEIFQIEFQLDLSDYTLLKQLRQANQIKAKICFILGENEIYYKYVTIKWLQTNIQQRVNFSELTEYLKYLKYYIKI</sequence>
<comment type="similarity">
    <text evidence="1">Belongs to the class-II aminoacyl-tRNA synthetase family.</text>
</comment>
<dbReference type="InterPro" id="IPR004154">
    <property type="entry name" value="Anticodon-bd"/>
</dbReference>
<dbReference type="GO" id="GO:0006427">
    <property type="term" value="P:histidyl-tRNA aminoacylation"/>
    <property type="evidence" value="ECO:0007669"/>
    <property type="project" value="InterPro"/>
</dbReference>
<dbReference type="PANTHER" id="PTHR43707:SF1">
    <property type="entry name" value="HISTIDINE--TRNA LIGASE, MITOCHONDRIAL-RELATED"/>
    <property type="match status" value="1"/>
</dbReference>
<dbReference type="GO" id="GO:0004821">
    <property type="term" value="F:histidine-tRNA ligase activity"/>
    <property type="evidence" value="ECO:0007669"/>
    <property type="project" value="UniProtKB-EC"/>
</dbReference>
<accession>A0A3S8UVV8</accession>
<dbReference type="GO" id="GO:0005737">
    <property type="term" value="C:cytoplasm"/>
    <property type="evidence" value="ECO:0007669"/>
    <property type="project" value="InterPro"/>
</dbReference>
<feature type="binding site" evidence="6">
    <location>
        <position position="255"/>
    </location>
    <ligand>
        <name>L-histidine</name>
        <dbReference type="ChEBI" id="CHEBI:57595"/>
    </ligand>
</feature>
<feature type="binding site" evidence="6">
    <location>
        <position position="128"/>
    </location>
    <ligand>
        <name>L-histidine</name>
        <dbReference type="ChEBI" id="CHEBI:57595"/>
    </ligand>
</feature>
<evidence type="ECO:0000256" key="2">
    <source>
        <dbReference type="ARBA" id="ARBA00012815"/>
    </source>
</evidence>
<protein>
    <recommendedName>
        <fullName evidence="2">histidine--tRNA ligase</fullName>
        <ecNumber evidence="2">6.1.1.21</ecNumber>
    </recommendedName>
    <alternativeName>
        <fullName evidence="4">Histidyl-tRNA synthetase</fullName>
    </alternativeName>
</protein>
<dbReference type="Gene3D" id="3.40.50.800">
    <property type="entry name" value="Anticodon-binding domain"/>
    <property type="match status" value="1"/>
</dbReference>
<keyword evidence="3" id="KW-0547">Nucleotide-binding</keyword>
<keyword evidence="8" id="KW-0436">Ligase</keyword>
<dbReference type="EC" id="6.1.1.21" evidence="2"/>
<evidence type="ECO:0000256" key="1">
    <source>
        <dbReference type="ARBA" id="ARBA00008226"/>
    </source>
</evidence>
<dbReference type="EMBL" id="MK039117">
    <property type="protein sequence ID" value="AZL87977.1"/>
    <property type="molecule type" value="Genomic_DNA"/>
</dbReference>
<feature type="binding site" evidence="6">
    <location>
        <position position="110"/>
    </location>
    <ligand>
        <name>L-histidine</name>
        <dbReference type="ChEBI" id="CHEBI:57595"/>
    </ligand>
</feature>
<dbReference type="PIRSF" id="PIRSF001549">
    <property type="entry name" value="His-tRNA_synth"/>
    <property type="match status" value="1"/>
</dbReference>
<dbReference type="AlphaFoldDB" id="A0A3S8UVV8"/>